<feature type="transmembrane region" description="Helical" evidence="1">
    <location>
        <begin position="279"/>
        <end position="302"/>
    </location>
</feature>
<reference evidence="2" key="1">
    <citation type="submission" date="2023-04" db="EMBL/GenBank/DDBJ databases">
        <authorList>
            <person name="Vijverberg K."/>
            <person name="Xiong W."/>
            <person name="Schranz E."/>
        </authorList>
    </citation>
    <scope>NUCLEOTIDE SEQUENCE</scope>
</reference>
<keyword evidence="1" id="KW-0812">Transmembrane</keyword>
<protein>
    <recommendedName>
        <fullName evidence="4">Transmembrane protein</fullName>
    </recommendedName>
</protein>
<dbReference type="EMBL" id="OX465082">
    <property type="protein sequence ID" value="CAI9289897.1"/>
    <property type="molecule type" value="Genomic_DNA"/>
</dbReference>
<dbReference type="PANTHER" id="PTHR35307">
    <property type="entry name" value="PROTEIN, PUTATIVE-RELATED"/>
    <property type="match status" value="1"/>
</dbReference>
<proteinExistence type="predicted"/>
<feature type="transmembrane region" description="Helical" evidence="1">
    <location>
        <begin position="146"/>
        <end position="164"/>
    </location>
</feature>
<sequence length="724" mass="81224">MGRDLNEYLLLLQQLKSYSNVPNELIYSLRSYTTLVYGSDLQNRFSEPMPWIGIYIALASLFCVIAMVADLLHGLRNRKLWFPCKYFTLNAASLSLIAIAMKLPVDLNNSMPGDVDQAAKVGSMGFMCAMMSHLLPALATLDSKELVTNIIALSVLVITLVVNVCIQIETGVVSSTDVLYVLALAILKSKQILEMKYQAAHETALKDQELQQQGRLVVDKIKQYVSNYWVMAATGNPEFFTACSATSCASGIISAISTALHVIVMVSIVGSLWDFRSDYQWSALVILITQLIGSLVGTMAPLSRCFATLSFKLSIKWIWNNVNVFKVESYWTQTLSDWKESTIPFLPCSRKFKIFVENTKVIVLSFCIGFQKTVVVTCKIIGLIPIFIVICIFNCSCCWKWLKSKFNAFGIVLIKEPEQHETNKILSNYVLQLQEDAELAERTLKRISYSFERIVEKAEKQPPYNLMKLLEGYRGFGRAEKFDSHHVLSLLLEESPDCWSLLLVTLITIAISLPNITKDRVDCLLSGVSEGMVYVTIVEESLNATDDHVIFQKAAQTLWLEVEIYQKWLGNKLQKPVPLANTAGQILLWLRDTAMNMVTQVESSDTKGQNDSSKFWSISASSMYRITEMILLSNHANIDKVSQEELFEQLSSMIVDVLVACLMNLPQVIAMKCHSSEIEKREASVYAAAQLLGETMQIINAIQDSELPSLNLDDLVIIVNKWGA</sequence>
<evidence type="ECO:0000313" key="2">
    <source>
        <dbReference type="EMBL" id="CAI9289897.1"/>
    </source>
</evidence>
<dbReference type="PANTHER" id="PTHR35307:SF6">
    <property type="entry name" value="TRANSMEMBRANE PROTEIN"/>
    <property type="match status" value="1"/>
</dbReference>
<feature type="transmembrane region" description="Helical" evidence="1">
    <location>
        <begin position="52"/>
        <end position="72"/>
    </location>
</feature>
<keyword evidence="3" id="KW-1185">Reference proteome</keyword>
<gene>
    <name evidence="2" type="ORF">LSALG_LOCUS29116</name>
</gene>
<evidence type="ECO:0000313" key="3">
    <source>
        <dbReference type="Proteomes" id="UP001177003"/>
    </source>
</evidence>
<keyword evidence="1" id="KW-1133">Transmembrane helix</keyword>
<feature type="transmembrane region" description="Helical" evidence="1">
    <location>
        <begin position="252"/>
        <end position="273"/>
    </location>
</feature>
<evidence type="ECO:0000256" key="1">
    <source>
        <dbReference type="SAM" id="Phobius"/>
    </source>
</evidence>
<evidence type="ECO:0008006" key="4">
    <source>
        <dbReference type="Google" id="ProtNLM"/>
    </source>
</evidence>
<feature type="transmembrane region" description="Helical" evidence="1">
    <location>
        <begin position="380"/>
        <end position="402"/>
    </location>
</feature>
<accession>A0AA35ZDS9</accession>
<dbReference type="AlphaFoldDB" id="A0AA35ZDS9"/>
<feature type="transmembrane region" description="Helical" evidence="1">
    <location>
        <begin position="84"/>
        <end position="101"/>
    </location>
</feature>
<name>A0AA35ZDS9_LACSI</name>
<keyword evidence="1" id="KW-0472">Membrane</keyword>
<dbReference type="Proteomes" id="UP001177003">
    <property type="component" value="Chromosome 6"/>
</dbReference>
<organism evidence="2 3">
    <name type="scientific">Lactuca saligna</name>
    <name type="common">Willowleaf lettuce</name>
    <dbReference type="NCBI Taxonomy" id="75948"/>
    <lineage>
        <taxon>Eukaryota</taxon>
        <taxon>Viridiplantae</taxon>
        <taxon>Streptophyta</taxon>
        <taxon>Embryophyta</taxon>
        <taxon>Tracheophyta</taxon>
        <taxon>Spermatophyta</taxon>
        <taxon>Magnoliopsida</taxon>
        <taxon>eudicotyledons</taxon>
        <taxon>Gunneridae</taxon>
        <taxon>Pentapetalae</taxon>
        <taxon>asterids</taxon>
        <taxon>campanulids</taxon>
        <taxon>Asterales</taxon>
        <taxon>Asteraceae</taxon>
        <taxon>Cichorioideae</taxon>
        <taxon>Cichorieae</taxon>
        <taxon>Lactucinae</taxon>
        <taxon>Lactuca</taxon>
    </lineage>
</organism>